<dbReference type="PANTHER" id="PTHR43191:SF12">
    <property type="entry name" value="RRNA METHYLASE"/>
    <property type="match status" value="1"/>
</dbReference>
<dbReference type="Gene3D" id="3.40.1280.10">
    <property type="match status" value="1"/>
</dbReference>
<keyword evidence="5" id="KW-1185">Reference proteome</keyword>
<keyword evidence="2 4" id="KW-0808">Transferase</keyword>
<gene>
    <name evidence="4" type="ORF">D1093_08055</name>
</gene>
<accession>A0A5B9CY73</accession>
<dbReference type="CDD" id="cd18095">
    <property type="entry name" value="SpoU-like_rRNA-MTase"/>
    <property type="match status" value="1"/>
</dbReference>
<dbReference type="InterPro" id="IPR029064">
    <property type="entry name" value="Ribosomal_eL30-like_sf"/>
</dbReference>
<dbReference type="GO" id="GO:0008173">
    <property type="term" value="F:RNA methyltransferase activity"/>
    <property type="evidence" value="ECO:0007669"/>
    <property type="project" value="InterPro"/>
</dbReference>
<name>A0A5B9CY73_9HYPH</name>
<dbReference type="GO" id="GO:0003723">
    <property type="term" value="F:RNA binding"/>
    <property type="evidence" value="ECO:0007669"/>
    <property type="project" value="InterPro"/>
</dbReference>
<evidence type="ECO:0000313" key="5">
    <source>
        <dbReference type="Proteomes" id="UP000321940"/>
    </source>
</evidence>
<dbReference type="SUPFAM" id="SSF75217">
    <property type="entry name" value="alpha/beta knot"/>
    <property type="match status" value="1"/>
</dbReference>
<protein>
    <submittedName>
        <fullName evidence="4">RNA methyltransferase</fullName>
    </submittedName>
</protein>
<dbReference type="AlphaFoldDB" id="A0A5B9CY73"/>
<dbReference type="Pfam" id="PF00588">
    <property type="entry name" value="SpoU_methylase"/>
    <property type="match status" value="1"/>
</dbReference>
<dbReference type="PANTHER" id="PTHR43191">
    <property type="entry name" value="RRNA METHYLTRANSFERASE 3"/>
    <property type="match status" value="1"/>
</dbReference>
<dbReference type="GO" id="GO:0006396">
    <property type="term" value="P:RNA processing"/>
    <property type="evidence" value="ECO:0007669"/>
    <property type="project" value="InterPro"/>
</dbReference>
<dbReference type="Proteomes" id="UP000321940">
    <property type="component" value="Chromosome"/>
</dbReference>
<dbReference type="InterPro" id="IPR029026">
    <property type="entry name" value="tRNA_m1G_MTases_N"/>
</dbReference>
<dbReference type="EMBL" id="CP031843">
    <property type="protein sequence ID" value="QEE09554.1"/>
    <property type="molecule type" value="Genomic_DNA"/>
</dbReference>
<dbReference type="InterPro" id="IPR001537">
    <property type="entry name" value="SpoU_MeTrfase"/>
</dbReference>
<dbReference type="SUPFAM" id="SSF55315">
    <property type="entry name" value="L30e-like"/>
    <property type="match status" value="1"/>
</dbReference>
<proteinExistence type="predicted"/>
<evidence type="ECO:0000313" key="4">
    <source>
        <dbReference type="EMBL" id="QEE09554.1"/>
    </source>
</evidence>
<dbReference type="RefSeq" id="WP_120101860.1">
    <property type="nucleotide sequence ID" value="NZ_CP031843.2"/>
</dbReference>
<dbReference type="KEGG" id="bky:D1093_08055"/>
<evidence type="ECO:0000259" key="3">
    <source>
        <dbReference type="Pfam" id="PF00588"/>
    </source>
</evidence>
<dbReference type="GO" id="GO:0032259">
    <property type="term" value="P:methylation"/>
    <property type="evidence" value="ECO:0007669"/>
    <property type="project" value="UniProtKB-KW"/>
</dbReference>
<keyword evidence="1 4" id="KW-0489">Methyltransferase</keyword>
<feature type="domain" description="tRNA/rRNA methyltransferase SpoU type" evidence="3">
    <location>
        <begin position="123"/>
        <end position="261"/>
    </location>
</feature>
<evidence type="ECO:0000256" key="1">
    <source>
        <dbReference type="ARBA" id="ARBA00022603"/>
    </source>
</evidence>
<dbReference type="InterPro" id="IPR029028">
    <property type="entry name" value="Alpha/beta_knot_MTases"/>
</dbReference>
<evidence type="ECO:0000256" key="2">
    <source>
        <dbReference type="ARBA" id="ARBA00022679"/>
    </source>
</evidence>
<dbReference type="InterPro" id="IPR051259">
    <property type="entry name" value="rRNA_Methyltransferase"/>
</dbReference>
<organism evidence="4 5">
    <name type="scientific">Bartonella kosoyi</name>
    <dbReference type="NCBI Taxonomy" id="2133959"/>
    <lineage>
        <taxon>Bacteria</taxon>
        <taxon>Pseudomonadati</taxon>
        <taxon>Pseudomonadota</taxon>
        <taxon>Alphaproteobacteria</taxon>
        <taxon>Hyphomicrobiales</taxon>
        <taxon>Bartonellaceae</taxon>
        <taxon>Bartonella</taxon>
    </lineage>
</organism>
<reference evidence="4 5" key="1">
    <citation type="journal article" date="2020" name="Int. J. Syst. Evol. Microbiol.">
        <title>Bartonella kosoyi sp. nov. and Bartonella krasnovii sp. nov., two novel species closely related to the zoonotic Bartonella elizabethae, isolated from black rats and wild desert rodent-fleas.</title>
        <authorList>
            <person name="Gutierrez R."/>
            <person name="Shalit T."/>
            <person name="Markus B."/>
            <person name="Yuan C."/>
            <person name="Nachum-Biala Y."/>
            <person name="Elad D."/>
            <person name="Harrus S."/>
        </authorList>
    </citation>
    <scope>NUCLEOTIDE SEQUENCE [LARGE SCALE GENOMIC DNA]</scope>
    <source>
        <strain evidence="4 5">Tel Aviv</strain>
    </source>
</reference>
<sequence>MHLNITPIDETNDPRLRDYHNIREKDLVGRQQQFIAEGKITLSALLHSKEFSPLSLLILAKRLPGLLPLLEKTQPRCPIYCVSQKVMDDITGFHVHRGVLGIGKRKTLPSLQSFLQNLPEKALILVLCGISNHDNMGSIFRNAAAFASHGIIVDKTSCDPLYRKSIRVSAGAALKVPYTQNANINDIIASLNDENFHLYALSPSASHTLKQANKTKRIALIFGTEGDGLPPHILQQSQALRIPMTDGFDSLNVATASGIALAHFTDFEDSRR</sequence>